<dbReference type="Pfam" id="PF01066">
    <property type="entry name" value="CDP-OH_P_transf"/>
    <property type="match status" value="1"/>
</dbReference>
<proteinExistence type="inferred from homology"/>
<keyword evidence="3" id="KW-0812">Transmembrane</keyword>
<protein>
    <submittedName>
        <fullName evidence="4">CDP-alcohol phosphatidyltransferase family protein</fullName>
    </submittedName>
</protein>
<feature type="transmembrane region" description="Helical" evidence="3">
    <location>
        <begin position="36"/>
        <end position="55"/>
    </location>
</feature>
<name>A0ABT1V2G8_9ACTN</name>
<sequence>MALNNPYNTTLLRNETAAGAAAQLLLLGLLGTALDLGPAGWLTGLAFAVATWAVLTRALQRSWLASFGAANRVTLARATLVGGVTALVADSFESPTPVTALVSLTAVALILDAVDGQVARRTGTSSSLGARFDMEVDAVLILVLSIYVATFLGPWVLLIGAMRYAFVAAAWVLPWLNGRLPPSTARKTVAALQGVLLLIVGADVLPYPVAFGAALLALALLSWSFARDIRWLWRTRASRAR</sequence>
<dbReference type="Proteomes" id="UP001204746">
    <property type="component" value="Unassembled WGS sequence"/>
</dbReference>
<gene>
    <name evidence="4" type="ORF">NP777_25610</name>
</gene>
<dbReference type="InterPro" id="IPR000462">
    <property type="entry name" value="CDP-OH_P_trans"/>
</dbReference>
<organism evidence="4 5">
    <name type="scientific">Streptomyces rugosispiralis</name>
    <dbReference type="NCBI Taxonomy" id="2967341"/>
    <lineage>
        <taxon>Bacteria</taxon>
        <taxon>Bacillati</taxon>
        <taxon>Actinomycetota</taxon>
        <taxon>Actinomycetes</taxon>
        <taxon>Kitasatosporales</taxon>
        <taxon>Streptomycetaceae</taxon>
        <taxon>Streptomyces</taxon>
    </lineage>
</organism>
<keyword evidence="5" id="KW-1185">Reference proteome</keyword>
<keyword evidence="3" id="KW-1133">Transmembrane helix</keyword>
<dbReference type="RefSeq" id="WP_256652544.1">
    <property type="nucleotide sequence ID" value="NZ_JANIAA010000019.1"/>
</dbReference>
<evidence type="ECO:0000313" key="4">
    <source>
        <dbReference type="EMBL" id="MCQ8191589.1"/>
    </source>
</evidence>
<evidence type="ECO:0000256" key="2">
    <source>
        <dbReference type="RuleBase" id="RU003750"/>
    </source>
</evidence>
<keyword evidence="3" id="KW-0472">Membrane</keyword>
<feature type="transmembrane region" description="Helical" evidence="3">
    <location>
        <begin position="213"/>
        <end position="233"/>
    </location>
</feature>
<evidence type="ECO:0000256" key="1">
    <source>
        <dbReference type="ARBA" id="ARBA00022679"/>
    </source>
</evidence>
<dbReference type="PROSITE" id="PS00379">
    <property type="entry name" value="CDP_ALCOHOL_P_TRANSF"/>
    <property type="match status" value="1"/>
</dbReference>
<evidence type="ECO:0000256" key="3">
    <source>
        <dbReference type="SAM" id="Phobius"/>
    </source>
</evidence>
<dbReference type="InterPro" id="IPR048254">
    <property type="entry name" value="CDP_ALCOHOL_P_TRANSF_CS"/>
</dbReference>
<evidence type="ECO:0000313" key="5">
    <source>
        <dbReference type="Proteomes" id="UP001204746"/>
    </source>
</evidence>
<dbReference type="EMBL" id="JANIAA010000019">
    <property type="protein sequence ID" value="MCQ8191589.1"/>
    <property type="molecule type" value="Genomic_DNA"/>
</dbReference>
<accession>A0ABT1V2G8</accession>
<reference evidence="4 5" key="1">
    <citation type="submission" date="2022-07" db="EMBL/GenBank/DDBJ databases">
        <authorList>
            <person name="Phongsopitanun W."/>
            <person name="Tanasupawat S."/>
        </authorList>
    </citation>
    <scope>NUCLEOTIDE SEQUENCE [LARGE SCALE GENOMIC DNA]</scope>
    <source>
        <strain evidence="4 5">RCU-064</strain>
    </source>
</reference>
<comment type="similarity">
    <text evidence="2">Belongs to the CDP-alcohol phosphatidyltransferase class-I family.</text>
</comment>
<comment type="caution">
    <text evidence="4">The sequence shown here is derived from an EMBL/GenBank/DDBJ whole genome shotgun (WGS) entry which is preliminary data.</text>
</comment>
<keyword evidence="1 2" id="KW-0808">Transferase</keyword>
<dbReference type="Gene3D" id="1.20.120.1760">
    <property type="match status" value="1"/>
</dbReference>
<dbReference type="InterPro" id="IPR043130">
    <property type="entry name" value="CDP-OH_PTrfase_TM_dom"/>
</dbReference>